<evidence type="ECO:0000259" key="15">
    <source>
        <dbReference type="Pfam" id="PF12850"/>
    </source>
</evidence>
<dbReference type="InterPro" id="IPR029052">
    <property type="entry name" value="Metallo-depent_PP-like"/>
</dbReference>
<dbReference type="Gene3D" id="3.60.21.10">
    <property type="match status" value="1"/>
</dbReference>
<comment type="subcellular location">
    <subcellularLocation>
        <location evidence="2">Cytoplasm</location>
    </subcellularLocation>
    <subcellularLocation>
        <location evidence="1">Endosome membrane</location>
        <topology evidence="1">Peripheral membrane protein</topology>
    </subcellularLocation>
</comment>
<gene>
    <name evidence="16" type="ORF">F2P81_003340</name>
</gene>
<evidence type="ECO:0000256" key="13">
    <source>
        <dbReference type="RuleBase" id="RU362040"/>
    </source>
</evidence>
<name>A0A6A4TQ96_SCOMX</name>
<keyword evidence="7" id="KW-0479">Metal-binding</keyword>
<dbReference type="Pfam" id="PF12850">
    <property type="entry name" value="Metallophos_2"/>
    <property type="match status" value="1"/>
</dbReference>
<dbReference type="GO" id="GO:0010008">
    <property type="term" value="C:endosome membrane"/>
    <property type="evidence" value="ECO:0007669"/>
    <property type="project" value="UniProtKB-SubCell"/>
</dbReference>
<dbReference type="InterPro" id="IPR028661">
    <property type="entry name" value="Vps29"/>
</dbReference>
<keyword evidence="9" id="KW-0862">Zinc</keyword>
<dbReference type="GO" id="GO:0046872">
    <property type="term" value="F:metal ion binding"/>
    <property type="evidence" value="ECO:0007669"/>
    <property type="project" value="UniProtKB-KW"/>
</dbReference>
<evidence type="ECO:0000256" key="6">
    <source>
        <dbReference type="ARBA" id="ARBA00022490"/>
    </source>
</evidence>
<keyword evidence="5 13" id="KW-0813">Transport</keyword>
<dbReference type="InterPro" id="IPR024654">
    <property type="entry name" value="Calcineurin-like_PHP_lpxH"/>
</dbReference>
<feature type="compositionally biased region" description="Polar residues" evidence="14">
    <location>
        <begin position="202"/>
        <end position="215"/>
    </location>
</feature>
<dbReference type="CDD" id="cd07394">
    <property type="entry name" value="MPP_Vps29"/>
    <property type="match status" value="1"/>
</dbReference>
<protein>
    <recommendedName>
        <fullName evidence="4 13">Vacuolar protein sorting-associated protein 29</fullName>
    </recommendedName>
    <alternativeName>
        <fullName evidence="12 13">Vesicle protein sorting 29</fullName>
    </alternativeName>
</protein>
<keyword evidence="6" id="KW-0963">Cytoplasm</keyword>
<keyword evidence="8" id="KW-0967">Endosome</keyword>
<evidence type="ECO:0000256" key="9">
    <source>
        <dbReference type="ARBA" id="ARBA00022833"/>
    </source>
</evidence>
<accession>A0A6A4TQ96</accession>
<dbReference type="GO" id="GO:0042147">
    <property type="term" value="P:retrograde transport, endosome to Golgi"/>
    <property type="evidence" value="ECO:0007669"/>
    <property type="project" value="InterPro"/>
</dbReference>
<keyword evidence="10 13" id="KW-0653">Protein transport</keyword>
<dbReference type="EMBL" id="VEVO01000003">
    <property type="protein sequence ID" value="KAF0044182.1"/>
    <property type="molecule type" value="Genomic_DNA"/>
</dbReference>
<evidence type="ECO:0000256" key="3">
    <source>
        <dbReference type="ARBA" id="ARBA00005945"/>
    </source>
</evidence>
<dbReference type="AlphaFoldDB" id="A0A6A4TQ96"/>
<evidence type="ECO:0000256" key="8">
    <source>
        <dbReference type="ARBA" id="ARBA00022753"/>
    </source>
</evidence>
<organism evidence="16 17">
    <name type="scientific">Scophthalmus maximus</name>
    <name type="common">Turbot</name>
    <name type="synonym">Psetta maxima</name>
    <dbReference type="NCBI Taxonomy" id="52904"/>
    <lineage>
        <taxon>Eukaryota</taxon>
        <taxon>Metazoa</taxon>
        <taxon>Chordata</taxon>
        <taxon>Craniata</taxon>
        <taxon>Vertebrata</taxon>
        <taxon>Euteleostomi</taxon>
        <taxon>Actinopterygii</taxon>
        <taxon>Neopterygii</taxon>
        <taxon>Teleostei</taxon>
        <taxon>Neoteleostei</taxon>
        <taxon>Acanthomorphata</taxon>
        <taxon>Carangaria</taxon>
        <taxon>Pleuronectiformes</taxon>
        <taxon>Pleuronectoidei</taxon>
        <taxon>Scophthalmidae</taxon>
        <taxon>Scophthalmus</taxon>
    </lineage>
</organism>
<evidence type="ECO:0000256" key="2">
    <source>
        <dbReference type="ARBA" id="ARBA00004496"/>
    </source>
</evidence>
<dbReference type="GO" id="GO:0030904">
    <property type="term" value="C:retromer complex"/>
    <property type="evidence" value="ECO:0007669"/>
    <property type="project" value="InterPro"/>
</dbReference>
<evidence type="ECO:0000256" key="10">
    <source>
        <dbReference type="ARBA" id="ARBA00022927"/>
    </source>
</evidence>
<comment type="function">
    <text evidence="13">Component of the commander complex that is essential for endosomal recycling of transmembrane cargos; the commander complex is composed of the Csubcomplex and the retriever subcomplex. Component of the retriever complex, which is a heterotrimeric complex related to retromer cargo-selective complex (CSC) and essential for retromer-independent retrieval and recycling of numerous cargos. Component of the retromer cargo-selective complex (CSC). The CSC is believed to be the core functional component of retromer or respective retromer complex variants acting to prevent missorting of selected transmembrane cargo proteins into the lysosomal degradation pathway. In the endosomes, retriever complex drives the retrieval and recycling of NxxY-motif-containing cargo proteins by coupling to snx17, a cargo essential for the homeostatic maintenance of numerous cell surface proteins associated with processes that include cell migration, cell adhesion, nutrient supply and cell signaling. The recruitment of the retriever complex to the endosomal membrane involves Cand WASH complexes.</text>
</comment>
<evidence type="ECO:0000313" key="16">
    <source>
        <dbReference type="EMBL" id="KAF0044182.1"/>
    </source>
</evidence>
<dbReference type="InterPro" id="IPR000979">
    <property type="entry name" value="Phosphodiesterase_MJ0936/Vps29"/>
</dbReference>
<evidence type="ECO:0000256" key="11">
    <source>
        <dbReference type="ARBA" id="ARBA00023136"/>
    </source>
</evidence>
<evidence type="ECO:0000256" key="14">
    <source>
        <dbReference type="SAM" id="MobiDB-lite"/>
    </source>
</evidence>
<evidence type="ECO:0000256" key="12">
    <source>
        <dbReference type="ARBA" id="ARBA00031913"/>
    </source>
</evidence>
<reference evidence="16 17" key="1">
    <citation type="submission" date="2019-06" db="EMBL/GenBank/DDBJ databases">
        <title>Draft genomes of female and male turbot (Scophthalmus maximus).</title>
        <authorList>
            <person name="Xu H."/>
            <person name="Xu X.-W."/>
            <person name="Shao C."/>
            <person name="Chen S."/>
        </authorList>
    </citation>
    <scope>NUCLEOTIDE SEQUENCE [LARGE SCALE GENOMIC DNA]</scope>
    <source>
        <strain evidence="16">Ysfricsl-2016a</strain>
        <tissue evidence="16">Blood</tissue>
    </source>
</reference>
<dbReference type="SUPFAM" id="SSF56300">
    <property type="entry name" value="Metallo-dependent phosphatases"/>
    <property type="match status" value="1"/>
</dbReference>
<evidence type="ECO:0000256" key="4">
    <source>
        <dbReference type="ARBA" id="ARBA00017767"/>
    </source>
</evidence>
<feature type="domain" description="Calcineurin-like phosphoesterase" evidence="15">
    <location>
        <begin position="21"/>
        <end position="174"/>
    </location>
</feature>
<feature type="region of interest" description="Disordered" evidence="14">
    <location>
        <begin position="201"/>
        <end position="237"/>
    </location>
</feature>
<dbReference type="GO" id="GO:0005829">
    <property type="term" value="C:cytosol"/>
    <property type="evidence" value="ECO:0007669"/>
    <property type="project" value="GOC"/>
</dbReference>
<dbReference type="Proteomes" id="UP000438429">
    <property type="component" value="Unassembled WGS sequence"/>
</dbReference>
<evidence type="ECO:0000313" key="17">
    <source>
        <dbReference type="Proteomes" id="UP000438429"/>
    </source>
</evidence>
<dbReference type="GO" id="GO:0015031">
    <property type="term" value="P:protein transport"/>
    <property type="evidence" value="ECO:0007669"/>
    <property type="project" value="UniProtKB-KW"/>
</dbReference>
<dbReference type="NCBIfam" id="TIGR00040">
    <property type="entry name" value="yfcE"/>
    <property type="match status" value="1"/>
</dbReference>
<dbReference type="PANTHER" id="PTHR11124">
    <property type="entry name" value="VACUOLAR SORTING PROTEIN VPS29"/>
    <property type="match status" value="1"/>
</dbReference>
<evidence type="ECO:0000256" key="1">
    <source>
        <dbReference type="ARBA" id="ARBA00004481"/>
    </source>
</evidence>
<keyword evidence="11" id="KW-0472">Membrane</keyword>
<comment type="similarity">
    <text evidence="3 13">Belongs to the VPS29 family.</text>
</comment>
<comment type="caution">
    <text evidence="16">The sequence shown here is derived from an EMBL/GenBank/DDBJ whole genome shotgun (WGS) entry which is preliminary data.</text>
</comment>
<dbReference type="FunFam" id="3.60.21.10:FF:000009">
    <property type="entry name" value="Vacuolar protein sorting-associated protein 29"/>
    <property type="match status" value="1"/>
</dbReference>
<evidence type="ECO:0000256" key="7">
    <source>
        <dbReference type="ARBA" id="ARBA00022723"/>
    </source>
</evidence>
<proteinExistence type="inferred from homology"/>
<evidence type="ECO:0000256" key="5">
    <source>
        <dbReference type="ARBA" id="ARBA00022448"/>
    </source>
</evidence>
<sequence>MFSSTRCGRDGGDILDLYRLVLVLGDLHIPHRCNTLPAKFKKLLVPGKIQHILCTGNLCTKESYDYLKTLAGDVHIVRGDFDENLNYPEQKVVTVGQFKIGLIHGHQVIPWGDMASLALLQRQLDVDILISGHTHKFEAFENENKFYINPGSATGAYNALESNIIPSFVLMDIQASTVVTYVYQLIGDDVKILRVLRHETSGSEVSEPTGSSTGHDQAGERPDAPSPQNTFNTHEEQRLRRMPEELAVFLNVAPDATCATCEDGSLDVERLIQRSVCKHFPKPPAHLDKNLRKHLLDVQEAVLHELLRLGPLLEPEGLMGCLLEHYHCQTFDHLHCLLQNVTSTKNSFVLMHWVLHTYQSEEFLGHPDLQEMDTIKKVDDPLVNEWLGNAREKVLENLQKEVRGSLEKILQIAIGQQHCDNEEAYVRLHVDTIQCINAMHSEAQKICSELSGQLQEACFKELLIFVRRYTAEQTEALQKKAKMDKPETIHFLKTLTACKKLKQYVQTKGKGIEPSLLKEMVEMLENMEACALDLLMGIVAGIAKSHLTQYFKSDSRRFLLFRVVEEYFPKLSYGVDEQKKVMDEAYELIARIYVEHLVQNKQSVLKKRWSPNVGQTVAEDAKHLHTIISHLAPGVQQFNLILLKVTEILECNSIEALKITVASMQAQSLTKSEDGVFLITLLRWKGLNNWEVKEVLDALPPDLQPRPDPDDQQMTNTSWYSCFIFW</sequence>